<proteinExistence type="predicted"/>
<dbReference type="PANTHER" id="PTHR10913:SF45">
    <property type="entry name" value="FOLLISTATIN, ISOFORM A-RELATED"/>
    <property type="match status" value="1"/>
</dbReference>
<dbReference type="Gene3D" id="3.30.60.30">
    <property type="match status" value="1"/>
</dbReference>
<keyword evidence="4" id="KW-0732">Signal</keyword>
<dbReference type="InterPro" id="IPR036058">
    <property type="entry name" value="Kazal_dom_sf"/>
</dbReference>
<dbReference type="SMART" id="SM00280">
    <property type="entry name" value="KAZAL"/>
    <property type="match status" value="1"/>
</dbReference>
<evidence type="ECO:0000256" key="2">
    <source>
        <dbReference type="ARBA" id="ARBA00022900"/>
    </source>
</evidence>
<accession>A0A8C7YDA0</accession>
<dbReference type="Pfam" id="PF00050">
    <property type="entry name" value="Kazal_1"/>
    <property type="match status" value="1"/>
</dbReference>
<dbReference type="InterPro" id="IPR050653">
    <property type="entry name" value="Prot_Inhib_GrowthFact_Antg"/>
</dbReference>
<evidence type="ECO:0000313" key="6">
    <source>
        <dbReference type="Ensembl" id="ENSOSIP00000025210.1"/>
    </source>
</evidence>
<dbReference type="GO" id="GO:0030154">
    <property type="term" value="P:cell differentiation"/>
    <property type="evidence" value="ECO:0007669"/>
    <property type="project" value="TreeGrafter"/>
</dbReference>
<feature type="chain" id="PRO_5034624721" description="Kazal-like domain-containing protein" evidence="4">
    <location>
        <begin position="22"/>
        <end position="97"/>
    </location>
</feature>
<dbReference type="InterPro" id="IPR002350">
    <property type="entry name" value="Kazal_dom"/>
</dbReference>
<reference evidence="6" key="1">
    <citation type="submission" date="2025-08" db="UniProtKB">
        <authorList>
            <consortium name="Ensembl"/>
        </authorList>
    </citation>
    <scope>IDENTIFICATION</scope>
</reference>
<evidence type="ECO:0000313" key="7">
    <source>
        <dbReference type="Proteomes" id="UP000694383"/>
    </source>
</evidence>
<evidence type="ECO:0000256" key="1">
    <source>
        <dbReference type="ARBA" id="ARBA00022690"/>
    </source>
</evidence>
<protein>
    <recommendedName>
        <fullName evidence="5">Kazal-like domain-containing protein</fullName>
    </recommendedName>
</protein>
<dbReference type="CDD" id="cd00104">
    <property type="entry name" value="KAZAL_FS"/>
    <property type="match status" value="1"/>
</dbReference>
<evidence type="ECO:0000256" key="4">
    <source>
        <dbReference type="SAM" id="SignalP"/>
    </source>
</evidence>
<name>A0A8C7YDA0_9TELE</name>
<dbReference type="GO" id="GO:0005576">
    <property type="term" value="C:extracellular region"/>
    <property type="evidence" value="ECO:0007669"/>
    <property type="project" value="TreeGrafter"/>
</dbReference>
<reference evidence="6" key="2">
    <citation type="submission" date="2025-09" db="UniProtKB">
        <authorList>
            <consortium name="Ensembl"/>
        </authorList>
    </citation>
    <scope>IDENTIFICATION</scope>
</reference>
<keyword evidence="7" id="KW-1185">Reference proteome</keyword>
<dbReference type="AlphaFoldDB" id="A0A8C7YDA0"/>
<keyword evidence="2" id="KW-0722">Serine protease inhibitor</keyword>
<sequence>MWHVTFQGFLLLLLIPTVGFCLPEGPRCSCDPLECDDTYKPLCGRNGRTYANDCLRRKAECEMKTLISIRSQGPCGEWSLFPGLPLELAARCPSPCL</sequence>
<dbReference type="Ensembl" id="ENSOSIT00000026597.1">
    <property type="protein sequence ID" value="ENSOSIP00000025210.1"/>
    <property type="gene ID" value="ENSOSIG00000013217.1"/>
</dbReference>
<dbReference type="Proteomes" id="UP000694383">
    <property type="component" value="Unplaced"/>
</dbReference>
<dbReference type="GeneTree" id="ENSGT01110000271609"/>
<feature type="signal peptide" evidence="4">
    <location>
        <begin position="1"/>
        <end position="21"/>
    </location>
</feature>
<keyword evidence="3" id="KW-1015">Disulfide bond</keyword>
<dbReference type="PANTHER" id="PTHR10913">
    <property type="entry name" value="FOLLISTATIN-RELATED"/>
    <property type="match status" value="1"/>
</dbReference>
<evidence type="ECO:0000259" key="5">
    <source>
        <dbReference type="PROSITE" id="PS51465"/>
    </source>
</evidence>
<dbReference type="PROSITE" id="PS51465">
    <property type="entry name" value="KAZAL_2"/>
    <property type="match status" value="1"/>
</dbReference>
<evidence type="ECO:0000256" key="3">
    <source>
        <dbReference type="ARBA" id="ARBA00023157"/>
    </source>
</evidence>
<organism evidence="6 7">
    <name type="scientific">Oryzias sinensis</name>
    <name type="common">Chinese medaka</name>
    <dbReference type="NCBI Taxonomy" id="183150"/>
    <lineage>
        <taxon>Eukaryota</taxon>
        <taxon>Metazoa</taxon>
        <taxon>Chordata</taxon>
        <taxon>Craniata</taxon>
        <taxon>Vertebrata</taxon>
        <taxon>Euteleostomi</taxon>
        <taxon>Actinopterygii</taxon>
        <taxon>Neopterygii</taxon>
        <taxon>Teleostei</taxon>
        <taxon>Neoteleostei</taxon>
        <taxon>Acanthomorphata</taxon>
        <taxon>Ovalentaria</taxon>
        <taxon>Atherinomorphae</taxon>
        <taxon>Beloniformes</taxon>
        <taxon>Adrianichthyidae</taxon>
        <taxon>Oryziinae</taxon>
        <taxon>Oryzias</taxon>
    </lineage>
</organism>
<feature type="domain" description="Kazal-like" evidence="5">
    <location>
        <begin position="22"/>
        <end position="77"/>
    </location>
</feature>
<keyword evidence="1" id="KW-0646">Protease inhibitor</keyword>
<dbReference type="SUPFAM" id="SSF100895">
    <property type="entry name" value="Kazal-type serine protease inhibitors"/>
    <property type="match status" value="1"/>
</dbReference>